<dbReference type="Proteomes" id="UP000237105">
    <property type="component" value="Unassembled WGS sequence"/>
</dbReference>
<name>A0A2P5CSM0_PARAD</name>
<protein>
    <submittedName>
        <fullName evidence="1">Uncharacterized protein</fullName>
    </submittedName>
</protein>
<organism evidence="1 2">
    <name type="scientific">Parasponia andersonii</name>
    <name type="common">Sponia andersonii</name>
    <dbReference type="NCBI Taxonomy" id="3476"/>
    <lineage>
        <taxon>Eukaryota</taxon>
        <taxon>Viridiplantae</taxon>
        <taxon>Streptophyta</taxon>
        <taxon>Embryophyta</taxon>
        <taxon>Tracheophyta</taxon>
        <taxon>Spermatophyta</taxon>
        <taxon>Magnoliopsida</taxon>
        <taxon>eudicotyledons</taxon>
        <taxon>Gunneridae</taxon>
        <taxon>Pentapetalae</taxon>
        <taxon>rosids</taxon>
        <taxon>fabids</taxon>
        <taxon>Rosales</taxon>
        <taxon>Cannabaceae</taxon>
        <taxon>Parasponia</taxon>
    </lineage>
</organism>
<dbReference type="AlphaFoldDB" id="A0A2P5CSM0"/>
<dbReference type="OrthoDB" id="1720634at2759"/>
<comment type="caution">
    <text evidence="1">The sequence shown here is derived from an EMBL/GenBank/DDBJ whole genome shotgun (WGS) entry which is preliminary data.</text>
</comment>
<accession>A0A2P5CSM0</accession>
<gene>
    <name evidence="1" type="ORF">PanWU01x14_127890</name>
</gene>
<dbReference type="EMBL" id="JXTB01000099">
    <property type="protein sequence ID" value="PON64022.1"/>
    <property type="molecule type" value="Genomic_DNA"/>
</dbReference>
<proteinExistence type="predicted"/>
<evidence type="ECO:0000313" key="2">
    <source>
        <dbReference type="Proteomes" id="UP000237105"/>
    </source>
</evidence>
<reference evidence="2" key="1">
    <citation type="submission" date="2016-06" db="EMBL/GenBank/DDBJ databases">
        <title>Parallel loss of symbiosis genes in relatives of nitrogen-fixing non-legume Parasponia.</title>
        <authorList>
            <person name="Van Velzen R."/>
            <person name="Holmer R."/>
            <person name="Bu F."/>
            <person name="Rutten L."/>
            <person name="Van Zeijl A."/>
            <person name="Liu W."/>
            <person name="Santuari L."/>
            <person name="Cao Q."/>
            <person name="Sharma T."/>
            <person name="Shen D."/>
            <person name="Roswanjaya Y."/>
            <person name="Wardhani T."/>
            <person name="Kalhor M.S."/>
            <person name="Jansen J."/>
            <person name="Van den Hoogen J."/>
            <person name="Gungor B."/>
            <person name="Hartog M."/>
            <person name="Hontelez J."/>
            <person name="Verver J."/>
            <person name="Yang W.-C."/>
            <person name="Schijlen E."/>
            <person name="Repin R."/>
            <person name="Schilthuizen M."/>
            <person name="Schranz E."/>
            <person name="Heidstra R."/>
            <person name="Miyata K."/>
            <person name="Fedorova E."/>
            <person name="Kohlen W."/>
            <person name="Bisseling T."/>
            <person name="Smit S."/>
            <person name="Geurts R."/>
        </authorList>
    </citation>
    <scope>NUCLEOTIDE SEQUENCE [LARGE SCALE GENOMIC DNA]</scope>
    <source>
        <strain evidence="2">cv. WU1-14</strain>
    </source>
</reference>
<sequence>MIQEAIKQLNSSQGVGQRQVTLGSVVVELPNKLAGKRPVVVLLHLRVQLLHPPDLDEELREVPVHLPEDPLLHAVPESPAAVACPQLVDGFQVRFRDELDLREEHVPSLLRQFAGQHDEEAASLLVGLPEIGDGEVVPEVVEGRGGGGGCGGCCCGGGGVWGERKCSCG</sequence>
<evidence type="ECO:0000313" key="1">
    <source>
        <dbReference type="EMBL" id="PON64022.1"/>
    </source>
</evidence>
<keyword evidence="2" id="KW-1185">Reference proteome</keyword>